<dbReference type="CTD" id="54823"/>
<dbReference type="InterPro" id="IPR002716">
    <property type="entry name" value="PIN_dom"/>
</dbReference>
<feature type="region of interest" description="Disordered" evidence="1">
    <location>
        <begin position="134"/>
        <end position="153"/>
    </location>
</feature>
<feature type="domain" description="PIN" evidence="2">
    <location>
        <begin position="357"/>
        <end position="482"/>
    </location>
</feature>
<name>A0A6I9XAW4_9HYME</name>
<feature type="compositionally biased region" description="Basic and acidic residues" evidence="1">
    <location>
        <begin position="84"/>
        <end position="107"/>
    </location>
</feature>
<organism evidence="3 4">
    <name type="scientific">Pogonomyrmex barbatus</name>
    <name type="common">red harvester ant</name>
    <dbReference type="NCBI Taxonomy" id="144034"/>
    <lineage>
        <taxon>Eukaryota</taxon>
        <taxon>Metazoa</taxon>
        <taxon>Ecdysozoa</taxon>
        <taxon>Arthropoda</taxon>
        <taxon>Hexapoda</taxon>
        <taxon>Insecta</taxon>
        <taxon>Pterygota</taxon>
        <taxon>Neoptera</taxon>
        <taxon>Endopterygota</taxon>
        <taxon>Hymenoptera</taxon>
        <taxon>Apocrita</taxon>
        <taxon>Aculeata</taxon>
        <taxon>Formicoidea</taxon>
        <taxon>Formicidae</taxon>
        <taxon>Myrmicinae</taxon>
        <taxon>Pogonomyrmex</taxon>
    </lineage>
</organism>
<feature type="region of interest" description="Disordered" evidence="1">
    <location>
        <begin position="269"/>
        <end position="289"/>
    </location>
</feature>
<dbReference type="GeneID" id="105430194"/>
<dbReference type="Pfam" id="PF13638">
    <property type="entry name" value="PIN_4"/>
    <property type="match status" value="1"/>
</dbReference>
<dbReference type="InterPro" id="IPR052626">
    <property type="entry name" value="SWT1_Regulator"/>
</dbReference>
<feature type="compositionally biased region" description="Basic and acidic residues" evidence="1">
    <location>
        <begin position="25"/>
        <end position="42"/>
    </location>
</feature>
<dbReference type="SUPFAM" id="SSF88723">
    <property type="entry name" value="PIN domain-like"/>
    <property type="match status" value="1"/>
</dbReference>
<protein>
    <submittedName>
        <fullName evidence="4">Transcriptional protein SWT1 isoform X2</fullName>
    </submittedName>
</protein>
<dbReference type="OrthoDB" id="548295at2759"/>
<reference evidence="4" key="1">
    <citation type="submission" date="2025-08" db="UniProtKB">
        <authorList>
            <consortium name="RefSeq"/>
        </authorList>
    </citation>
    <scope>IDENTIFICATION</scope>
</reference>
<dbReference type="RefSeq" id="XP_011641921.1">
    <property type="nucleotide sequence ID" value="XM_011643619.2"/>
</dbReference>
<dbReference type="AlphaFoldDB" id="A0A6I9XAW4"/>
<dbReference type="GO" id="GO:0005634">
    <property type="term" value="C:nucleus"/>
    <property type="evidence" value="ECO:0007669"/>
    <property type="project" value="TreeGrafter"/>
</dbReference>
<dbReference type="Gene3D" id="3.40.50.1010">
    <property type="entry name" value="5'-nuclease"/>
    <property type="match status" value="1"/>
</dbReference>
<feature type="region of interest" description="Disordered" evidence="1">
    <location>
        <begin position="80"/>
        <end position="107"/>
    </location>
</feature>
<dbReference type="CDD" id="cd18727">
    <property type="entry name" value="PIN_Swt1-like"/>
    <property type="match status" value="1"/>
</dbReference>
<dbReference type="PANTHER" id="PTHR16161:SF0">
    <property type="entry name" value="TRANSCRIPTIONAL PROTEIN SWT1"/>
    <property type="match status" value="1"/>
</dbReference>
<evidence type="ECO:0000256" key="1">
    <source>
        <dbReference type="SAM" id="MobiDB-lite"/>
    </source>
</evidence>
<feature type="region of interest" description="Disordered" evidence="1">
    <location>
        <begin position="1"/>
        <end position="44"/>
    </location>
</feature>
<dbReference type="PANTHER" id="PTHR16161">
    <property type="entry name" value="TRANSCRIPTIONAL PROTEIN SWT1"/>
    <property type="match status" value="1"/>
</dbReference>
<evidence type="ECO:0000259" key="2">
    <source>
        <dbReference type="SMART" id="SM00670"/>
    </source>
</evidence>
<proteinExistence type="predicted"/>
<evidence type="ECO:0000313" key="4">
    <source>
        <dbReference type="RefSeq" id="XP_011641921.1"/>
    </source>
</evidence>
<accession>A0A6I9XAW4</accession>
<feature type="compositionally biased region" description="Polar residues" evidence="1">
    <location>
        <begin position="134"/>
        <end position="149"/>
    </location>
</feature>
<keyword evidence="3" id="KW-1185">Reference proteome</keyword>
<gene>
    <name evidence="4" type="primary">LOC105430194</name>
</gene>
<dbReference type="SMART" id="SM00670">
    <property type="entry name" value="PINc"/>
    <property type="match status" value="1"/>
</dbReference>
<dbReference type="Proteomes" id="UP000504615">
    <property type="component" value="Unplaced"/>
</dbReference>
<evidence type="ECO:0000313" key="3">
    <source>
        <dbReference type="Proteomes" id="UP000504615"/>
    </source>
</evidence>
<sequence>MRHCQQKKRKIDEGKAHCSAITPEHSIEKGKSISHESNDKVVETPQMKLIRAKMLQRVSAKNKSSVLSSDVLNVKLARKNSSSKLKDSKSVSKDDESVSQNKKDKETPQMRFFYEKIQWKKKNLPISNKNLLSKQNVKQQDSNITSQKAMKTWEKDVRRRENIDRNKNNIECHVSRREQKSFLKKNLAMERMHKLRRNMNFDKEKLKEICHSNLVITKPPQKSSKSSSNISGNDSLGTSCLYRNVEFRLKRLHNRIIKNTICEKNVLNDEKSQDRQDSRPNIDNTTKDKLLKQAKQEILDEEMDWEPIKDEQIALEVEVARTQLNGRGNPNEKNYILDNNNIELTQSNKMELQKSPLYIVVDTNVFLSNLEVIEEVRDATFKNYPRPFIVIPWTVICELDYFKDNKSKCELSTRARKAISFIHDQFSSKHPRIIGQTREQAAKNKEDFSLNCPDDEILQCCLQICQLQKSVVLLSYDKNLCTKAMIYNILSLGREDPLEKIDFFNVNNTVTNDLNGPIKNSIFTEELRLTDDIFENIKTIMKNFLSTIVTKQMSEIYGEEEWKIYVIIKPPWTIVTVLKCAIKHWIAAINESFQRCAEYVLKELLDAFVHLPVGGRKLQDVEYILEKCSYLVQMVNMDKYSDLMTQTFNDITELKKKCMKCIADIDLKKLHDKIGIVENDQEQEMRAGKAFQCFQHIYNYARDFCGLACSNAGTVLSFTFKSIEPPLSNALVQTLQPEITRKVIDLTQSLNKLLVQTEDSIKYQTLLNLQQNMNTFLLDVDKTIFDVTPLDIYYCVKLKEEALKTGLRQLQELTSHLCALATRT</sequence>
<dbReference type="InterPro" id="IPR029060">
    <property type="entry name" value="PIN-like_dom_sf"/>
</dbReference>